<comment type="caution">
    <text evidence="6">The sequence shown here is derived from an EMBL/GenBank/DDBJ whole genome shotgun (WGS) entry which is preliminary data.</text>
</comment>
<protein>
    <recommendedName>
        <fullName evidence="7">Thiazole biosynthesis enzyme</fullName>
    </recommendedName>
</protein>
<dbReference type="EMBL" id="BARU01001541">
    <property type="protein sequence ID" value="GAH18855.1"/>
    <property type="molecule type" value="Genomic_DNA"/>
</dbReference>
<evidence type="ECO:0000256" key="5">
    <source>
        <dbReference type="ARBA" id="ARBA00023027"/>
    </source>
</evidence>
<keyword evidence="3" id="KW-0784">Thiamine biosynthesis</keyword>
<dbReference type="SUPFAM" id="SSF51905">
    <property type="entry name" value="FAD/NAD(P)-binding domain"/>
    <property type="match status" value="1"/>
</dbReference>
<keyword evidence="4" id="KW-0408">Iron</keyword>
<evidence type="ECO:0000256" key="1">
    <source>
        <dbReference type="ARBA" id="ARBA00022679"/>
    </source>
</evidence>
<dbReference type="InterPro" id="IPR036188">
    <property type="entry name" value="FAD/NAD-bd_sf"/>
</dbReference>
<reference evidence="6" key="1">
    <citation type="journal article" date="2014" name="Front. Microbiol.">
        <title>High frequency of phylogenetically diverse reductive dehalogenase-homologous genes in deep subseafloor sedimentary metagenomes.</title>
        <authorList>
            <person name="Kawai M."/>
            <person name="Futagami T."/>
            <person name="Toyoda A."/>
            <person name="Takaki Y."/>
            <person name="Nishi S."/>
            <person name="Hori S."/>
            <person name="Arai W."/>
            <person name="Tsubouchi T."/>
            <person name="Morono Y."/>
            <person name="Uchiyama I."/>
            <person name="Ito T."/>
            <person name="Fujiyama A."/>
            <person name="Inagaki F."/>
            <person name="Takami H."/>
        </authorList>
    </citation>
    <scope>NUCLEOTIDE SEQUENCE</scope>
    <source>
        <strain evidence="6">Expedition CK06-06</strain>
    </source>
</reference>
<dbReference type="GO" id="GO:0046872">
    <property type="term" value="F:metal ion binding"/>
    <property type="evidence" value="ECO:0007669"/>
    <property type="project" value="UniProtKB-KW"/>
</dbReference>
<evidence type="ECO:0000313" key="6">
    <source>
        <dbReference type="EMBL" id="GAH18855.1"/>
    </source>
</evidence>
<keyword evidence="1" id="KW-0808">Transferase</keyword>
<proteinExistence type="predicted"/>
<dbReference type="GO" id="GO:0016740">
    <property type="term" value="F:transferase activity"/>
    <property type="evidence" value="ECO:0007669"/>
    <property type="project" value="UniProtKB-KW"/>
</dbReference>
<gene>
    <name evidence="6" type="ORF">S03H2_03999</name>
</gene>
<keyword evidence="5" id="KW-0520">NAD</keyword>
<dbReference type="PANTHER" id="PTHR43422">
    <property type="entry name" value="THIAMINE THIAZOLE SYNTHASE"/>
    <property type="match status" value="1"/>
</dbReference>
<dbReference type="GO" id="GO:0009228">
    <property type="term" value="P:thiamine biosynthetic process"/>
    <property type="evidence" value="ECO:0007669"/>
    <property type="project" value="UniProtKB-KW"/>
</dbReference>
<name>X1EET4_9ZZZZ</name>
<evidence type="ECO:0008006" key="7">
    <source>
        <dbReference type="Google" id="ProtNLM"/>
    </source>
</evidence>
<dbReference type="Gene3D" id="3.50.50.60">
    <property type="entry name" value="FAD/NAD(P)-binding domain"/>
    <property type="match status" value="1"/>
</dbReference>
<evidence type="ECO:0000256" key="4">
    <source>
        <dbReference type="ARBA" id="ARBA00023004"/>
    </source>
</evidence>
<dbReference type="AlphaFoldDB" id="X1EET4"/>
<dbReference type="InterPro" id="IPR002922">
    <property type="entry name" value="Thi4_fam"/>
</dbReference>
<organism evidence="6">
    <name type="scientific">marine sediment metagenome</name>
    <dbReference type="NCBI Taxonomy" id="412755"/>
    <lineage>
        <taxon>unclassified sequences</taxon>
        <taxon>metagenomes</taxon>
        <taxon>ecological metagenomes</taxon>
    </lineage>
</organism>
<sequence length="172" mass="18584">NDILEEISVSTKKKGDLYLADAIEFATALAYKAKKAGAAIFNLTEAEDIILKKDKVEGVVVNNTAIKMAALHVDPFCISSKYLIDATGHPAEIVAMLKRRKPELYPKGLGESFMDVETSEAGVVEKTGEVYPGLYVTGMSVCAVFNLPRMGPIFGGMLKSGKKVAELINEKI</sequence>
<dbReference type="NCBIfam" id="TIGR00292">
    <property type="entry name" value="sulfide-dependent adenosine diphosphate thiazole synthase"/>
    <property type="match status" value="1"/>
</dbReference>
<keyword evidence="2" id="KW-0479">Metal-binding</keyword>
<dbReference type="Pfam" id="PF01946">
    <property type="entry name" value="Thi4"/>
    <property type="match status" value="1"/>
</dbReference>
<evidence type="ECO:0000256" key="3">
    <source>
        <dbReference type="ARBA" id="ARBA00022977"/>
    </source>
</evidence>
<evidence type="ECO:0000256" key="2">
    <source>
        <dbReference type="ARBA" id="ARBA00022723"/>
    </source>
</evidence>
<accession>X1EET4</accession>
<feature type="non-terminal residue" evidence="6">
    <location>
        <position position="1"/>
    </location>
</feature>
<dbReference type="PANTHER" id="PTHR43422:SF3">
    <property type="entry name" value="THIAMINE THIAZOLE SYNTHASE"/>
    <property type="match status" value="1"/>
</dbReference>